<name>A0ABY4E9N5_9NEIS</name>
<dbReference type="InterPro" id="IPR036928">
    <property type="entry name" value="AS_sf"/>
</dbReference>
<dbReference type="Proteomes" id="UP000832011">
    <property type="component" value="Chromosome"/>
</dbReference>
<feature type="domain" description="Amidase" evidence="1">
    <location>
        <begin position="29"/>
        <end position="416"/>
    </location>
</feature>
<dbReference type="PANTHER" id="PTHR11895:SF67">
    <property type="entry name" value="AMIDASE DOMAIN-CONTAINING PROTEIN"/>
    <property type="match status" value="1"/>
</dbReference>
<dbReference type="InterPro" id="IPR023631">
    <property type="entry name" value="Amidase_dom"/>
</dbReference>
<evidence type="ECO:0000313" key="2">
    <source>
        <dbReference type="EMBL" id="UOO90132.1"/>
    </source>
</evidence>
<accession>A0ABY4E9N5</accession>
<dbReference type="RefSeq" id="WP_108721502.1">
    <property type="nucleotide sequence ID" value="NZ_CABKVG010000008.1"/>
</dbReference>
<keyword evidence="3" id="KW-1185">Reference proteome</keyword>
<dbReference type="EMBL" id="CP091511">
    <property type="protein sequence ID" value="UOO90132.1"/>
    <property type="molecule type" value="Genomic_DNA"/>
</dbReference>
<organism evidence="2 3">
    <name type="scientific">Vitreoscilla massiliensis</name>
    <dbReference type="NCBI Taxonomy" id="1689272"/>
    <lineage>
        <taxon>Bacteria</taxon>
        <taxon>Pseudomonadati</taxon>
        <taxon>Pseudomonadota</taxon>
        <taxon>Betaproteobacteria</taxon>
        <taxon>Neisseriales</taxon>
        <taxon>Neisseriaceae</taxon>
        <taxon>Vitreoscilla</taxon>
    </lineage>
</organism>
<dbReference type="SUPFAM" id="SSF75304">
    <property type="entry name" value="Amidase signature (AS) enzymes"/>
    <property type="match status" value="1"/>
</dbReference>
<evidence type="ECO:0000259" key="1">
    <source>
        <dbReference type="Pfam" id="PF01425"/>
    </source>
</evidence>
<dbReference type="PANTHER" id="PTHR11895">
    <property type="entry name" value="TRANSAMIDASE"/>
    <property type="match status" value="1"/>
</dbReference>
<sequence length="427" mass="46042">MKTNQPEYCTFPLTELLKLLDTGAVTVPEIIRSYYHRIAEREPEVLAWQYLVSQENYLAQYEAQREFYEQSALKGLPFAVKDVIDTAHIPTRMGSDIHNLRIPAMDASCVTAIKAAGGIVMGKTVTTEFAYFKAGKTNNPHDKTRTPGGSSSGSAAAVADFMVPFAFGTQTAASVIRPAAYCGSVGYVGSKNEYSLRNIQPLAQSLDSLGIISNDVNDTLFIRNILLQKSPAAVSLPSSLRFSSFDGSALGPIEDGMALALQNFVGKLSQQGHQAQVFEHSDAIAELTTLHGDIMAYEVARNLVYETSTGQISAQLNDLIKTGLALPYEAYVAKVARVEVLKQALLQWWQQHNIDVLIAPAAPGVAPLKETGTGAPFMSRPWQVLGLPTVTIPLTNTGTLPLAVQLIGKPKSDDFILTAAGVLAQAQ</sequence>
<protein>
    <submittedName>
        <fullName evidence="2">Amidase</fullName>
    </submittedName>
</protein>
<evidence type="ECO:0000313" key="3">
    <source>
        <dbReference type="Proteomes" id="UP000832011"/>
    </source>
</evidence>
<dbReference type="Gene3D" id="3.90.1300.10">
    <property type="entry name" value="Amidase signature (AS) domain"/>
    <property type="match status" value="1"/>
</dbReference>
<proteinExistence type="predicted"/>
<reference evidence="2 3" key="1">
    <citation type="journal article" date="2022" name="Res Sq">
        <title>Evolution of multicellular longitudinally dividing oral cavity symbionts (Neisseriaceae).</title>
        <authorList>
            <person name="Nyongesa S."/>
            <person name="Weber P."/>
            <person name="Bernet E."/>
            <person name="Pullido F."/>
            <person name="Nieckarz M."/>
            <person name="Delaby M."/>
            <person name="Nieves C."/>
            <person name="Viehboeck T."/>
            <person name="Krause N."/>
            <person name="Rivera-Millot A."/>
            <person name="Nakamura A."/>
            <person name="Vischer N."/>
            <person name="VanNieuwenhze M."/>
            <person name="Brun Y."/>
            <person name="Cava F."/>
            <person name="Bulgheresi S."/>
            <person name="Veyrier F."/>
        </authorList>
    </citation>
    <scope>NUCLEOTIDE SEQUENCE [LARGE SCALE GENOMIC DNA]</scope>
    <source>
        <strain evidence="2 3">SN4</strain>
    </source>
</reference>
<dbReference type="InterPro" id="IPR000120">
    <property type="entry name" value="Amidase"/>
</dbReference>
<dbReference type="Pfam" id="PF01425">
    <property type="entry name" value="Amidase"/>
    <property type="match status" value="1"/>
</dbReference>
<gene>
    <name evidence="2" type="ORF">LVJ82_03855</name>
</gene>